<sequence>MKSSLLLLASTVLHTVWSASWIVPGAVWYDTTGNKIDAHGGGVVQRGSTWYWIGYSASDSQTPLMYQSTDLVNWEDLGKQAPGVTGMWRPKFASPDGSSFWLYGQQDRNVLSLSSSQFVGGYSQRSKGLLPPNKYSYSDTGMFFDKAISAWYLLTSADHNTVQINKINSDGSIGSLASSLSKGAYEAPGILEAGDVYFLIVSGKTGYRANANQAFYSTSLAGPWTGPSDIAPPSQKTYNSQNTYEFVVSGTQATTYVYMGDAWDSKGTAASNYVWLPAAVDSKAKKVTLQYHAMWKIDPVTGVVSFPAARKRYTAAEAEASGGSVRLVTKTKRCFGDGVGCPAATASPASGGDFRQQHQTMVRRLRTGDEMTFQNVTGLGLRTSSPPHHEWVSIRYTVNDPAAGEAYVMVNDEHKGTPVNISEYNSRAGHHQAVPVRLRLDAGDVNTITIGAIGTEGFEMEVEGFELYHGDK</sequence>
<evidence type="ECO:0000256" key="1">
    <source>
        <dbReference type="ARBA" id="ARBA00009865"/>
    </source>
</evidence>
<dbReference type="SUPFAM" id="SSF75005">
    <property type="entry name" value="Arabinanase/levansucrase/invertase"/>
    <property type="match status" value="1"/>
</dbReference>
<keyword evidence="3 4" id="KW-0326">Glycosidase</keyword>
<evidence type="ECO:0000256" key="5">
    <source>
        <dbReference type="SAM" id="SignalP"/>
    </source>
</evidence>
<keyword evidence="7" id="KW-1185">Reference proteome</keyword>
<gene>
    <name evidence="6" type="ORF">PGQ11_008780</name>
</gene>
<dbReference type="EMBL" id="JAPCWZ010000005">
    <property type="protein sequence ID" value="KAK8862545.1"/>
    <property type="molecule type" value="Genomic_DNA"/>
</dbReference>
<reference evidence="6 7" key="1">
    <citation type="journal article" date="2024" name="IMA Fungus">
        <title>Apiospora arundinis, a panoply of carbohydrate-active enzymes and secondary metabolites.</title>
        <authorList>
            <person name="Sorensen T."/>
            <person name="Petersen C."/>
            <person name="Muurmann A.T."/>
            <person name="Christiansen J.V."/>
            <person name="Brundto M.L."/>
            <person name="Overgaard C.K."/>
            <person name="Boysen A.T."/>
            <person name="Wollenberg R.D."/>
            <person name="Larsen T.O."/>
            <person name="Sorensen J.L."/>
            <person name="Nielsen K.L."/>
            <person name="Sondergaard T.E."/>
        </authorList>
    </citation>
    <scope>NUCLEOTIDE SEQUENCE [LARGE SCALE GENOMIC DNA]</scope>
    <source>
        <strain evidence="6 7">AAU 773</strain>
    </source>
</reference>
<accession>A0ABR2IGP1</accession>
<dbReference type="PANTHER" id="PTHR22925">
    <property type="entry name" value="GLYCOSYL HYDROLASE 43 FAMILY MEMBER"/>
    <property type="match status" value="1"/>
</dbReference>
<protein>
    <submittedName>
        <fullName evidence="6">Carbohydrate-binding module family 35 protein</fullName>
    </submittedName>
</protein>
<evidence type="ECO:0000313" key="6">
    <source>
        <dbReference type="EMBL" id="KAK8862545.1"/>
    </source>
</evidence>
<comment type="caution">
    <text evidence="6">The sequence shown here is derived from an EMBL/GenBank/DDBJ whole genome shotgun (WGS) entry which is preliminary data.</text>
</comment>
<comment type="similarity">
    <text evidence="1 4">Belongs to the glycosyl hydrolase 43 family.</text>
</comment>
<dbReference type="InterPro" id="IPR006710">
    <property type="entry name" value="Glyco_hydro_43"/>
</dbReference>
<dbReference type="Gene3D" id="2.115.10.20">
    <property type="entry name" value="Glycosyl hydrolase domain, family 43"/>
    <property type="match status" value="1"/>
</dbReference>
<proteinExistence type="inferred from homology"/>
<keyword evidence="5" id="KW-0732">Signal</keyword>
<dbReference type="Pfam" id="PF04616">
    <property type="entry name" value="Glyco_hydro_43"/>
    <property type="match status" value="1"/>
</dbReference>
<dbReference type="Proteomes" id="UP001390339">
    <property type="component" value="Unassembled WGS sequence"/>
</dbReference>
<dbReference type="InterPro" id="IPR023296">
    <property type="entry name" value="Glyco_hydro_beta-prop_sf"/>
</dbReference>
<feature type="signal peptide" evidence="5">
    <location>
        <begin position="1"/>
        <end position="18"/>
    </location>
</feature>
<name>A0ABR2IGP1_9PEZI</name>
<keyword evidence="2 4" id="KW-0378">Hydrolase</keyword>
<evidence type="ECO:0000313" key="7">
    <source>
        <dbReference type="Proteomes" id="UP001390339"/>
    </source>
</evidence>
<organism evidence="6 7">
    <name type="scientific">Apiospora arundinis</name>
    <dbReference type="NCBI Taxonomy" id="335852"/>
    <lineage>
        <taxon>Eukaryota</taxon>
        <taxon>Fungi</taxon>
        <taxon>Dikarya</taxon>
        <taxon>Ascomycota</taxon>
        <taxon>Pezizomycotina</taxon>
        <taxon>Sordariomycetes</taxon>
        <taxon>Xylariomycetidae</taxon>
        <taxon>Amphisphaeriales</taxon>
        <taxon>Apiosporaceae</taxon>
        <taxon>Apiospora</taxon>
    </lineage>
</organism>
<evidence type="ECO:0000256" key="4">
    <source>
        <dbReference type="RuleBase" id="RU361187"/>
    </source>
</evidence>
<evidence type="ECO:0000256" key="3">
    <source>
        <dbReference type="ARBA" id="ARBA00023295"/>
    </source>
</evidence>
<feature type="chain" id="PRO_5045248085" evidence="5">
    <location>
        <begin position="19"/>
        <end position="472"/>
    </location>
</feature>
<dbReference type="PANTHER" id="PTHR22925:SF3">
    <property type="entry name" value="GLYCOSYL HYDROLASE FAMILY PROTEIN 43"/>
    <property type="match status" value="1"/>
</dbReference>
<evidence type="ECO:0000256" key="2">
    <source>
        <dbReference type="ARBA" id="ARBA00022801"/>
    </source>
</evidence>